<comment type="caution">
    <text evidence="2">The sequence shown here is derived from an EMBL/GenBank/DDBJ whole genome shotgun (WGS) entry which is preliminary data.</text>
</comment>
<evidence type="ECO:0000256" key="1">
    <source>
        <dbReference type="SAM" id="MobiDB-lite"/>
    </source>
</evidence>
<feature type="compositionally biased region" description="Polar residues" evidence="1">
    <location>
        <begin position="81"/>
        <end position="101"/>
    </location>
</feature>
<sequence length="125" mass="14185">MCTILKQVSAWCIEKIYQKEKCSFSKSIFISINHIYQSHPSQIRTMNANDSSANIVFSKTTAPYHPPLPVGNGITSISVEETSIPNPSVPDNTDPQANMHATQEKQQQLLKKIKFLKFQWRLNAH</sequence>
<accession>A0A816MAE7</accession>
<proteinExistence type="predicted"/>
<dbReference type="Proteomes" id="UP000663887">
    <property type="component" value="Unassembled WGS sequence"/>
</dbReference>
<dbReference type="EMBL" id="CAJNRG010000227">
    <property type="protein sequence ID" value="CAF1986532.1"/>
    <property type="molecule type" value="Genomic_DNA"/>
</dbReference>
<evidence type="ECO:0000313" key="2">
    <source>
        <dbReference type="EMBL" id="CAF1986532.1"/>
    </source>
</evidence>
<dbReference type="AlphaFoldDB" id="A0A816MAE7"/>
<organism evidence="2 3">
    <name type="scientific">Rotaria magnacalcarata</name>
    <dbReference type="NCBI Taxonomy" id="392030"/>
    <lineage>
        <taxon>Eukaryota</taxon>
        <taxon>Metazoa</taxon>
        <taxon>Spiralia</taxon>
        <taxon>Gnathifera</taxon>
        <taxon>Rotifera</taxon>
        <taxon>Eurotatoria</taxon>
        <taxon>Bdelloidea</taxon>
        <taxon>Philodinida</taxon>
        <taxon>Philodinidae</taxon>
        <taxon>Rotaria</taxon>
    </lineage>
</organism>
<evidence type="ECO:0000313" key="3">
    <source>
        <dbReference type="Proteomes" id="UP000663887"/>
    </source>
</evidence>
<name>A0A816MAE7_9BILA</name>
<feature type="region of interest" description="Disordered" evidence="1">
    <location>
        <begin position="81"/>
        <end position="103"/>
    </location>
</feature>
<reference evidence="2" key="1">
    <citation type="submission" date="2021-02" db="EMBL/GenBank/DDBJ databases">
        <authorList>
            <person name="Nowell W R."/>
        </authorList>
    </citation>
    <scope>NUCLEOTIDE SEQUENCE</scope>
</reference>
<gene>
    <name evidence="2" type="ORF">XDN619_LOCUS2635</name>
</gene>
<protein>
    <submittedName>
        <fullName evidence="2">Uncharacterized protein</fullName>
    </submittedName>
</protein>